<organism evidence="1">
    <name type="scientific">marine metagenome</name>
    <dbReference type="NCBI Taxonomy" id="408172"/>
    <lineage>
        <taxon>unclassified sequences</taxon>
        <taxon>metagenomes</taxon>
        <taxon>ecological metagenomes</taxon>
    </lineage>
</organism>
<gene>
    <name evidence="1" type="ORF">METZ01_LOCUS94808</name>
</gene>
<protein>
    <recommendedName>
        <fullName evidence="2">Rieske domain-containing protein</fullName>
    </recommendedName>
</protein>
<reference evidence="1" key="1">
    <citation type="submission" date="2018-05" db="EMBL/GenBank/DDBJ databases">
        <authorList>
            <person name="Lanie J.A."/>
            <person name="Ng W.-L."/>
            <person name="Kazmierczak K.M."/>
            <person name="Andrzejewski T.M."/>
            <person name="Davidsen T.M."/>
            <person name="Wayne K.J."/>
            <person name="Tettelin H."/>
            <person name="Glass J.I."/>
            <person name="Rusch D."/>
            <person name="Podicherti R."/>
            <person name="Tsui H.-C.T."/>
            <person name="Winkler M.E."/>
        </authorList>
    </citation>
    <scope>NUCLEOTIDE SEQUENCE</scope>
</reference>
<accession>A0A381VP02</accession>
<dbReference type="AlphaFoldDB" id="A0A381VP02"/>
<sequence length="158" mass="16744">MRLDVPRAIAVTMAGLAAAVGALMLVLWLAGSTDAIEVKLGDPDFRGIHAADLATEIARNGPVPFPDLAGRDRPIWITHAGDDPAFGWAAFSARVPGREARCLVQWDGTASVFTDSCAPEVTWPPDGDGLDQMAWQVVEGELRVDVGGTRPADWEAGP</sequence>
<evidence type="ECO:0008006" key="2">
    <source>
        <dbReference type="Google" id="ProtNLM"/>
    </source>
</evidence>
<proteinExistence type="predicted"/>
<name>A0A381VP02_9ZZZZ</name>
<evidence type="ECO:0000313" key="1">
    <source>
        <dbReference type="EMBL" id="SVA41954.1"/>
    </source>
</evidence>
<dbReference type="EMBL" id="UINC01009352">
    <property type="protein sequence ID" value="SVA41954.1"/>
    <property type="molecule type" value="Genomic_DNA"/>
</dbReference>